<comment type="caution">
    <text evidence="7">The sequence shown here is derived from an EMBL/GenBank/DDBJ whole genome shotgun (WGS) entry which is preliminary data.</text>
</comment>
<keyword evidence="2" id="KW-1003">Cell membrane</keyword>
<dbReference type="EMBL" id="VTYF01000002">
    <property type="protein sequence ID" value="NOI08357.1"/>
    <property type="molecule type" value="Genomic_DNA"/>
</dbReference>
<dbReference type="InterPro" id="IPR010432">
    <property type="entry name" value="RDD"/>
</dbReference>
<keyword evidence="5" id="KW-0472">Membrane</keyword>
<accession>A0A0L8CYM9</accession>
<keyword evidence="3" id="KW-0812">Transmembrane</keyword>
<evidence type="ECO:0000256" key="5">
    <source>
        <dbReference type="ARBA" id="ARBA00023136"/>
    </source>
</evidence>
<protein>
    <submittedName>
        <fullName evidence="7">RDD family protein</fullName>
    </submittedName>
</protein>
<dbReference type="Proteomes" id="UP000532247">
    <property type="component" value="Unassembled WGS sequence"/>
</dbReference>
<dbReference type="STRING" id="663.BAU10_22735"/>
<dbReference type="PANTHER" id="PTHR36115:SF4">
    <property type="entry name" value="MEMBRANE PROTEIN"/>
    <property type="match status" value="1"/>
</dbReference>
<dbReference type="AlphaFoldDB" id="A0A0L8CYM9"/>
<comment type="subcellular location">
    <subcellularLocation>
        <location evidence="1">Cell membrane</location>
        <topology evidence="1">Multi-pass membrane protein</topology>
    </subcellularLocation>
</comment>
<sequence length="148" mass="16585">MYAFIASKQQRIIAGFIDLLFTMVVVLIIALSINSFLNDFQLSLADNLTLVRETQAFYLLSLPTVLMINWNALSHGQTIGMRMIGIKVVMKNDSKATKVTAGLRLVISYLLEMLIPGIPLVNLALLFFHPERRLLHDLIANTKVVQVS</sequence>
<evidence type="ECO:0000256" key="4">
    <source>
        <dbReference type="ARBA" id="ARBA00022989"/>
    </source>
</evidence>
<proteinExistence type="predicted"/>
<evidence type="ECO:0000313" key="7">
    <source>
        <dbReference type="EMBL" id="NOI08357.1"/>
    </source>
</evidence>
<name>A0A0L8CYM9_VIBAL</name>
<organism evidence="7 8">
    <name type="scientific">Vibrio alginolyticus</name>
    <dbReference type="NCBI Taxonomy" id="663"/>
    <lineage>
        <taxon>Bacteria</taxon>
        <taxon>Pseudomonadati</taxon>
        <taxon>Pseudomonadota</taxon>
        <taxon>Gammaproteobacteria</taxon>
        <taxon>Vibrionales</taxon>
        <taxon>Vibrionaceae</taxon>
        <taxon>Vibrio</taxon>
    </lineage>
</organism>
<evidence type="ECO:0000256" key="3">
    <source>
        <dbReference type="ARBA" id="ARBA00022692"/>
    </source>
</evidence>
<evidence type="ECO:0000256" key="1">
    <source>
        <dbReference type="ARBA" id="ARBA00004651"/>
    </source>
</evidence>
<dbReference type="RefSeq" id="WP_025768614.1">
    <property type="nucleotide sequence ID" value="NZ_CAJDZJ010000001.1"/>
</dbReference>
<dbReference type="InterPro" id="IPR051791">
    <property type="entry name" value="Pra-immunoreactive"/>
</dbReference>
<feature type="domain" description="RDD" evidence="6">
    <location>
        <begin position="8"/>
        <end position="141"/>
    </location>
</feature>
<dbReference type="OrthoDB" id="8612316at2"/>
<keyword evidence="4" id="KW-1133">Transmembrane helix</keyword>
<reference evidence="7 8" key="1">
    <citation type="submission" date="2019-09" db="EMBL/GenBank/DDBJ databases">
        <title>Draft genome sequencing and comparative genomics of hatchery-associated Vibrios.</title>
        <authorList>
            <person name="Kehlet-Delgado H."/>
            <person name="Mueller R.S."/>
        </authorList>
    </citation>
    <scope>NUCLEOTIDE SEQUENCE [LARGE SCALE GENOMIC DNA]</scope>
    <source>
        <strain evidence="7 8">081416A</strain>
    </source>
</reference>
<dbReference type="eggNOG" id="ENOG5031NXS">
    <property type="taxonomic scope" value="Bacteria"/>
</dbReference>
<dbReference type="Pfam" id="PF06271">
    <property type="entry name" value="RDD"/>
    <property type="match status" value="1"/>
</dbReference>
<evidence type="ECO:0000256" key="2">
    <source>
        <dbReference type="ARBA" id="ARBA00022475"/>
    </source>
</evidence>
<dbReference type="GO" id="GO:0005886">
    <property type="term" value="C:plasma membrane"/>
    <property type="evidence" value="ECO:0007669"/>
    <property type="project" value="UniProtKB-SubCell"/>
</dbReference>
<gene>
    <name evidence="7" type="ORF">F0254_05675</name>
</gene>
<dbReference type="PANTHER" id="PTHR36115">
    <property type="entry name" value="PROLINE-RICH ANTIGEN HOMOLOG-RELATED"/>
    <property type="match status" value="1"/>
</dbReference>
<evidence type="ECO:0000259" key="6">
    <source>
        <dbReference type="Pfam" id="PF06271"/>
    </source>
</evidence>
<evidence type="ECO:0000313" key="8">
    <source>
        <dbReference type="Proteomes" id="UP000532247"/>
    </source>
</evidence>